<keyword evidence="2" id="KW-1185">Reference proteome</keyword>
<evidence type="ECO:0000313" key="2">
    <source>
        <dbReference type="Proteomes" id="UP001597512"/>
    </source>
</evidence>
<evidence type="ECO:0008006" key="3">
    <source>
        <dbReference type="Google" id="ProtNLM"/>
    </source>
</evidence>
<proteinExistence type="predicted"/>
<dbReference type="RefSeq" id="WP_381506604.1">
    <property type="nucleotide sequence ID" value="NZ_JBHUOM010000023.1"/>
</dbReference>
<protein>
    <recommendedName>
        <fullName evidence="3">DUF5625 domain-containing protein</fullName>
    </recommendedName>
</protein>
<sequence>MRRQLIQPYIFVIGIALTLSSCFNEPNYSNTPAIEYKGIFRYTIEASKGVGKGKRDSVVITIGFKDGDGNIGNSIPLPKTDSTMYASNGGWGSYRIRTFQLIDNTYKELPQQVNTTLFIPDLTKGKPKGAIEGSLDFNQLFQYGTSYKLYPTKFQIEIRDRSLNVSNIIETDTISVPFPLPR</sequence>
<evidence type="ECO:0000313" key="1">
    <source>
        <dbReference type="EMBL" id="MFD2937122.1"/>
    </source>
</evidence>
<accession>A0ABW6ARH7</accession>
<reference evidence="2" key="1">
    <citation type="journal article" date="2019" name="Int. J. Syst. Evol. Microbiol.">
        <title>The Global Catalogue of Microorganisms (GCM) 10K type strain sequencing project: providing services to taxonomists for standard genome sequencing and annotation.</title>
        <authorList>
            <consortium name="The Broad Institute Genomics Platform"/>
            <consortium name="The Broad Institute Genome Sequencing Center for Infectious Disease"/>
            <person name="Wu L."/>
            <person name="Ma J."/>
        </authorList>
    </citation>
    <scope>NUCLEOTIDE SEQUENCE [LARGE SCALE GENOMIC DNA]</scope>
    <source>
        <strain evidence="2">KCTC 52490</strain>
    </source>
</reference>
<dbReference type="EMBL" id="JBHUOM010000023">
    <property type="protein sequence ID" value="MFD2937122.1"/>
    <property type="molecule type" value="Genomic_DNA"/>
</dbReference>
<name>A0ABW6ARH7_9BACT</name>
<organism evidence="1 2">
    <name type="scientific">Spirosoma flavum</name>
    <dbReference type="NCBI Taxonomy" id="2048557"/>
    <lineage>
        <taxon>Bacteria</taxon>
        <taxon>Pseudomonadati</taxon>
        <taxon>Bacteroidota</taxon>
        <taxon>Cytophagia</taxon>
        <taxon>Cytophagales</taxon>
        <taxon>Cytophagaceae</taxon>
        <taxon>Spirosoma</taxon>
    </lineage>
</organism>
<gene>
    <name evidence="1" type="ORF">ACFS25_25300</name>
</gene>
<dbReference type="Proteomes" id="UP001597512">
    <property type="component" value="Unassembled WGS sequence"/>
</dbReference>
<dbReference type="PROSITE" id="PS51257">
    <property type="entry name" value="PROKAR_LIPOPROTEIN"/>
    <property type="match status" value="1"/>
</dbReference>
<comment type="caution">
    <text evidence="1">The sequence shown here is derived from an EMBL/GenBank/DDBJ whole genome shotgun (WGS) entry which is preliminary data.</text>
</comment>